<dbReference type="RefSeq" id="WP_140832795.1">
    <property type="nucleotide sequence ID" value="NZ_VFSH01000003.1"/>
</dbReference>
<evidence type="ECO:0000256" key="6">
    <source>
        <dbReference type="SAM" id="Phobius"/>
    </source>
</evidence>
<organism evidence="8 9">
    <name type="scientific">Streptococcus shenyangsis</name>
    <dbReference type="NCBI Taxonomy" id="2589786"/>
    <lineage>
        <taxon>Bacteria</taxon>
        <taxon>Bacillati</taxon>
        <taxon>Bacillota</taxon>
        <taxon>Bacilli</taxon>
        <taxon>Lactobacillales</taxon>
        <taxon>Streptococcaceae</taxon>
        <taxon>Streptococcus</taxon>
    </lineage>
</organism>
<keyword evidence="3 6" id="KW-0812">Transmembrane</keyword>
<comment type="similarity">
    <text evidence="2">Belongs to the GtrA family.</text>
</comment>
<proteinExistence type="inferred from homology"/>
<feature type="domain" description="GtrA/DPMS transmembrane" evidence="7">
    <location>
        <begin position="16"/>
        <end position="141"/>
    </location>
</feature>
<comment type="subcellular location">
    <subcellularLocation>
        <location evidence="1">Membrane</location>
        <topology evidence="1">Multi-pass membrane protein</topology>
    </subcellularLocation>
</comment>
<keyword evidence="4 6" id="KW-1133">Transmembrane helix</keyword>
<dbReference type="InterPro" id="IPR051401">
    <property type="entry name" value="GtrA_CellWall_Glycosyl"/>
</dbReference>
<evidence type="ECO:0000256" key="5">
    <source>
        <dbReference type="ARBA" id="ARBA00023136"/>
    </source>
</evidence>
<keyword evidence="5 6" id="KW-0472">Membrane</keyword>
<comment type="caution">
    <text evidence="8">The sequence shown here is derived from an EMBL/GenBank/DDBJ whole genome shotgun (WGS) entry which is preliminary data.</text>
</comment>
<evidence type="ECO:0000256" key="3">
    <source>
        <dbReference type="ARBA" id="ARBA00022692"/>
    </source>
</evidence>
<dbReference type="InterPro" id="IPR007267">
    <property type="entry name" value="GtrA_DPMS_TM"/>
</dbReference>
<sequence>MKKRIQSLFMNELLAYLFFGIATTLISILSRLVIYQLTHKELLATALANIIGILFAFITNDTIVFKQARQNWPRRLVKFTLARLSTFLLDLFLTFLFVTQFPNIIGQFVNNNIDKVNTIETAISQFLIIILNYIFSKVFIFKNKKI</sequence>
<feature type="transmembrane region" description="Helical" evidence="6">
    <location>
        <begin position="122"/>
        <end position="141"/>
    </location>
</feature>
<feature type="transmembrane region" description="Helical" evidence="6">
    <location>
        <begin position="81"/>
        <end position="102"/>
    </location>
</feature>
<keyword evidence="9" id="KW-1185">Reference proteome</keyword>
<reference evidence="8 9" key="1">
    <citation type="submission" date="2019-06" db="EMBL/GenBank/DDBJ databases">
        <authorList>
            <person name="Xiao C."/>
            <person name="Li X."/>
            <person name="Sun Y."/>
            <person name="Liu D."/>
        </authorList>
    </citation>
    <scope>NUCLEOTIDE SEQUENCE [LARGE SCALE GENOMIC DNA]</scope>
    <source>
        <strain evidence="8 9">D19</strain>
    </source>
</reference>
<accession>A0ABY2YL28</accession>
<feature type="transmembrane region" description="Helical" evidence="6">
    <location>
        <begin position="42"/>
        <end position="60"/>
    </location>
</feature>
<name>A0ABY2YL28_9STRE</name>
<dbReference type="Pfam" id="PF04138">
    <property type="entry name" value="GtrA_DPMS_TM"/>
    <property type="match status" value="1"/>
</dbReference>
<feature type="transmembrane region" description="Helical" evidence="6">
    <location>
        <begin position="12"/>
        <end position="36"/>
    </location>
</feature>
<dbReference type="Proteomes" id="UP000315907">
    <property type="component" value="Unassembled WGS sequence"/>
</dbReference>
<protein>
    <submittedName>
        <fullName evidence="8">GtrA family protein</fullName>
    </submittedName>
</protein>
<evidence type="ECO:0000256" key="4">
    <source>
        <dbReference type="ARBA" id="ARBA00022989"/>
    </source>
</evidence>
<dbReference type="PANTHER" id="PTHR38459:SF5">
    <property type="entry name" value="CELL WALL TEICHOIC ACID GLYCOSYLATION PROTEIN GTCA"/>
    <property type="match status" value="1"/>
</dbReference>
<evidence type="ECO:0000256" key="1">
    <source>
        <dbReference type="ARBA" id="ARBA00004141"/>
    </source>
</evidence>
<evidence type="ECO:0000313" key="9">
    <source>
        <dbReference type="Proteomes" id="UP000315907"/>
    </source>
</evidence>
<evidence type="ECO:0000313" key="8">
    <source>
        <dbReference type="EMBL" id="TPE41008.1"/>
    </source>
</evidence>
<gene>
    <name evidence="8" type="ORF">FJR77_03850</name>
</gene>
<evidence type="ECO:0000256" key="2">
    <source>
        <dbReference type="ARBA" id="ARBA00009399"/>
    </source>
</evidence>
<dbReference type="EMBL" id="VFSH01000003">
    <property type="protein sequence ID" value="TPE41008.1"/>
    <property type="molecule type" value="Genomic_DNA"/>
</dbReference>
<dbReference type="PANTHER" id="PTHR38459">
    <property type="entry name" value="PROPHAGE BACTOPRENOL-LINKED GLUCOSE TRANSLOCASE HOMOLOG"/>
    <property type="match status" value="1"/>
</dbReference>
<evidence type="ECO:0000259" key="7">
    <source>
        <dbReference type="Pfam" id="PF04138"/>
    </source>
</evidence>